<evidence type="ECO:0000313" key="6">
    <source>
        <dbReference type="EMBL" id="TQM57643.1"/>
    </source>
</evidence>
<evidence type="ECO:0000256" key="3">
    <source>
        <dbReference type="SAM" id="Phobius"/>
    </source>
</evidence>
<evidence type="ECO:0000256" key="4">
    <source>
        <dbReference type="SAM" id="SignalP"/>
    </source>
</evidence>
<dbReference type="InterPro" id="IPR013783">
    <property type="entry name" value="Ig-like_fold"/>
</dbReference>
<dbReference type="GO" id="GO:0016020">
    <property type="term" value="C:membrane"/>
    <property type="evidence" value="ECO:0007669"/>
    <property type="project" value="InterPro"/>
</dbReference>
<keyword evidence="3" id="KW-1133">Transmembrane helix</keyword>
<reference evidence="6 7" key="1">
    <citation type="submission" date="2019-06" db="EMBL/GenBank/DDBJ databases">
        <title>Sequencing the genomes of 1000 actinobacteria strains.</title>
        <authorList>
            <person name="Klenk H.-P."/>
        </authorList>
    </citation>
    <scope>NUCLEOTIDE SEQUENCE [LARGE SCALE GENOMIC DNA]</scope>
    <source>
        <strain evidence="6 7">DSM 18031</strain>
    </source>
</reference>
<feature type="domain" description="Peptidase M60" evidence="5">
    <location>
        <begin position="66"/>
        <end position="369"/>
    </location>
</feature>
<proteinExistence type="inferred from homology"/>
<dbReference type="InterPro" id="IPR015919">
    <property type="entry name" value="Cadherin-like_sf"/>
</dbReference>
<dbReference type="Pfam" id="PF13402">
    <property type="entry name" value="Peptidase_M60"/>
    <property type="match status" value="1"/>
</dbReference>
<comment type="caution">
    <text evidence="6">The sequence shown here is derived from an EMBL/GenBank/DDBJ whole genome shotgun (WGS) entry which is preliminary data.</text>
</comment>
<sequence length="991" mass="103141">MPRITRRLAAASSLLIVASLIMGAQAASAAQPAQSPPSVPTVSVSAPANGTAAAAAARENRWMSHSELTPTGLFVRKGTSLTVSVTEGDPTQLFLGVGLIPAYPDFNGGKEVGISRLPLALGENTIEAAADGMVYVINLSGDTPATAAVTGGEQVPFFELGKMTQDEWAASLAAHPNAPFVEMVGARMFLTFRAQVVRDNLAGRSAADLMEYLDEVTQITNGVYGLDDNAVGVAHKSAHRVHLVNPEVSGENVYASATNDHLNFFTDSGAAARLLEGHHNADQWGLWHELGHTYQTPQYLWSGVEEVTVNIASLTVQEKLGYPNRLRDEKFTSKITSFLEKADGDRDYNTLKDPYTKLAMFEQLRLGFGNDFYPRVAQEFRANRALGQPDPATDAEKQQAFIRTASRVADRNLSEFFDRWGLAPSAETREEIGALPALGEPIWENLLGEKPVDEGQVGSSALPTGTLTVLGNPTILLGQTGPFTGPLGLDDLRSGNGTVTSGEARIVADESGPHAGTISVPITDSSGARNVLVAPVDVAIGNTVAIRQSNRAVGSLTLHPDTETIRVVNNGVEARAPFNNPHFAEVSLLSAAGEVKAHTSINRLETAAQLRQDFDNLAYAEGDFLKIHHSQPIGGLVRYDQGVPVKPASTDALQIFVIQSGNFVPVEELSAPTPLAHATVGVGYDVLGVSLSAGNAVLAGGSLPEGITFDPATGRVTGTPTTAGVYTFKLHLSGGPEGEVSTSRSITVVGGEPSLGESGTSTLVATDGELTSIEPTKTVTVTIRDAAGNPLPGVAVTLSGAAELQFSRHDLVTDEAGNASTLVGSTVLGTFEVSARVGDVVVGTAVSVDLNSVAPEAETPAPEGGQPPVGEEHPTWVTGEIPDFTGAGATVAGRTPSIVNAAKLPLVDGRIGVEPEEVTAETATAESGAAATAATKALSRSADVSPHPAASGEQLAHTGAPGTALLIAIGFLLLGSTAVILARRGRERVEV</sequence>
<protein>
    <submittedName>
        <fullName evidence="6">Ig-like protein group 1</fullName>
    </submittedName>
</protein>
<feature type="signal peptide" evidence="4">
    <location>
        <begin position="1"/>
        <end position="29"/>
    </location>
</feature>
<dbReference type="EMBL" id="VFPN01000004">
    <property type="protein sequence ID" value="TQM57643.1"/>
    <property type="molecule type" value="Genomic_DNA"/>
</dbReference>
<dbReference type="SUPFAM" id="SSF49313">
    <property type="entry name" value="Cadherin-like"/>
    <property type="match status" value="1"/>
</dbReference>
<dbReference type="InterPro" id="IPR003344">
    <property type="entry name" value="Big_1_dom"/>
</dbReference>
<dbReference type="InterPro" id="IPR008964">
    <property type="entry name" value="Invasin/intimin_cell_adhesion"/>
</dbReference>
<dbReference type="OrthoDB" id="3177623at2"/>
<comment type="similarity">
    <text evidence="1">Belongs to the intimin/invasin family.</text>
</comment>
<dbReference type="InterPro" id="IPR031161">
    <property type="entry name" value="Peptidase_M60_dom"/>
</dbReference>
<dbReference type="PROSITE" id="PS51723">
    <property type="entry name" value="PEPTIDASE_M60"/>
    <property type="match status" value="1"/>
</dbReference>
<dbReference type="PANTHER" id="PTHR15730">
    <property type="entry name" value="EXPERIMENTAL AUTOIMMUNE PROSTATITIS ANTIGEN 2-RELATED"/>
    <property type="match status" value="1"/>
</dbReference>
<keyword evidence="4" id="KW-0732">Signal</keyword>
<dbReference type="GO" id="GO:0005975">
    <property type="term" value="P:carbohydrate metabolic process"/>
    <property type="evidence" value="ECO:0007669"/>
    <property type="project" value="UniProtKB-ARBA"/>
</dbReference>
<dbReference type="SMART" id="SM01276">
    <property type="entry name" value="M60-like"/>
    <property type="match status" value="1"/>
</dbReference>
<dbReference type="InterPro" id="IPR051244">
    <property type="entry name" value="TCAF"/>
</dbReference>
<feature type="chain" id="PRO_5022142512" evidence="4">
    <location>
        <begin position="30"/>
        <end position="991"/>
    </location>
</feature>
<evidence type="ECO:0000256" key="2">
    <source>
        <dbReference type="SAM" id="MobiDB-lite"/>
    </source>
</evidence>
<evidence type="ECO:0000256" key="1">
    <source>
        <dbReference type="ARBA" id="ARBA00010116"/>
    </source>
</evidence>
<evidence type="ECO:0000259" key="5">
    <source>
        <dbReference type="PROSITE" id="PS51723"/>
    </source>
</evidence>
<dbReference type="Pfam" id="PF02369">
    <property type="entry name" value="Big_1"/>
    <property type="match status" value="1"/>
</dbReference>
<feature type="region of interest" description="Disordered" evidence="2">
    <location>
        <begin position="920"/>
        <end position="956"/>
    </location>
</feature>
<organism evidence="6 7">
    <name type="scientific">Klugiella xanthotipulae</name>
    <dbReference type="NCBI Taxonomy" id="244735"/>
    <lineage>
        <taxon>Bacteria</taxon>
        <taxon>Bacillati</taxon>
        <taxon>Actinomycetota</taxon>
        <taxon>Actinomycetes</taxon>
        <taxon>Micrococcales</taxon>
        <taxon>Microbacteriaceae</taxon>
        <taxon>Klugiella</taxon>
    </lineage>
</organism>
<dbReference type="Gene3D" id="2.60.120.1250">
    <property type="entry name" value="Peptidase M60, enhancin-like domain 1"/>
    <property type="match status" value="1"/>
</dbReference>
<dbReference type="RefSeq" id="WP_141918905.1">
    <property type="nucleotide sequence ID" value="NZ_BAAAYS010000015.1"/>
</dbReference>
<name>A0A543HH49_9MICO</name>
<keyword evidence="3" id="KW-0812">Transmembrane</keyword>
<dbReference type="InterPro" id="IPR042279">
    <property type="entry name" value="Pep_M60_3"/>
</dbReference>
<evidence type="ECO:0000313" key="7">
    <source>
        <dbReference type="Proteomes" id="UP000318331"/>
    </source>
</evidence>
<feature type="compositionally biased region" description="Low complexity" evidence="2">
    <location>
        <begin position="920"/>
        <end position="937"/>
    </location>
</feature>
<dbReference type="Pfam" id="PF05345">
    <property type="entry name" value="He_PIG"/>
    <property type="match status" value="1"/>
</dbReference>
<dbReference type="Gene3D" id="1.10.390.30">
    <property type="entry name" value="Peptidase M60, enhancin-like domain 3"/>
    <property type="match status" value="1"/>
</dbReference>
<dbReference type="GO" id="GO:0005509">
    <property type="term" value="F:calcium ion binding"/>
    <property type="evidence" value="ECO:0007669"/>
    <property type="project" value="InterPro"/>
</dbReference>
<dbReference type="Proteomes" id="UP000318331">
    <property type="component" value="Unassembled WGS sequence"/>
</dbReference>
<feature type="transmembrane region" description="Helical" evidence="3">
    <location>
        <begin position="964"/>
        <end position="982"/>
    </location>
</feature>
<dbReference type="AlphaFoldDB" id="A0A543HH49"/>
<dbReference type="Gene3D" id="3.40.390.80">
    <property type="entry name" value="Peptidase M60, enhancin-like domain 2"/>
    <property type="match status" value="1"/>
</dbReference>
<accession>A0A543HH49</accession>
<dbReference type="PANTHER" id="PTHR15730:SF5">
    <property type="entry name" value="SI:CH211-210B2.2-RELATED"/>
    <property type="match status" value="1"/>
</dbReference>
<keyword evidence="3" id="KW-0472">Membrane</keyword>
<dbReference type="SUPFAM" id="SSF49373">
    <property type="entry name" value="Invasin/intimin cell-adhesion fragments"/>
    <property type="match status" value="1"/>
</dbReference>
<dbReference type="SMART" id="SM00634">
    <property type="entry name" value="BID_1"/>
    <property type="match status" value="1"/>
</dbReference>
<dbReference type="Gene3D" id="2.60.40.10">
    <property type="entry name" value="Immunoglobulins"/>
    <property type="match status" value="2"/>
</dbReference>
<keyword evidence="7" id="KW-1185">Reference proteome</keyword>
<gene>
    <name evidence="6" type="ORF">FB466_2638</name>
</gene>
<feature type="region of interest" description="Disordered" evidence="2">
    <location>
        <begin position="853"/>
        <end position="889"/>
    </location>
</feature>